<dbReference type="OrthoDB" id="2112630at2"/>
<name>A0A4R7ZAL6_9FIRM</name>
<dbReference type="AlphaFoldDB" id="A0A4R7ZAL6"/>
<comment type="caution">
    <text evidence="1">The sequence shown here is derived from an EMBL/GenBank/DDBJ whole genome shotgun (WGS) entry which is preliminary data.</text>
</comment>
<dbReference type="EMBL" id="SODA01000002">
    <property type="protein sequence ID" value="TDW07211.1"/>
    <property type="molecule type" value="Genomic_DNA"/>
</dbReference>
<dbReference type="RefSeq" id="WP_111572127.1">
    <property type="nucleotide sequence ID" value="NZ_QLME01000009.1"/>
</dbReference>
<evidence type="ECO:0000313" key="1">
    <source>
        <dbReference type="EMBL" id="TDW07211.1"/>
    </source>
</evidence>
<evidence type="ECO:0000313" key="2">
    <source>
        <dbReference type="Proteomes" id="UP000294697"/>
    </source>
</evidence>
<dbReference type="Proteomes" id="UP000294697">
    <property type="component" value="Unassembled WGS sequence"/>
</dbReference>
<gene>
    <name evidence="1" type="ORF">C8C77_10210</name>
</gene>
<proteinExistence type="predicted"/>
<protein>
    <submittedName>
        <fullName evidence="1">Putative adhesin</fullName>
    </submittedName>
</protein>
<reference evidence="1 2" key="1">
    <citation type="submission" date="2019-03" db="EMBL/GenBank/DDBJ databases">
        <title>Subsurface microbial communities from deep shales in Ohio and West Virginia, USA.</title>
        <authorList>
            <person name="Wrighton K."/>
        </authorList>
    </citation>
    <scope>NUCLEOTIDE SEQUENCE [LARGE SCALE GENOMIC DNA]</scope>
    <source>
        <strain evidence="1 2">MSL9.2</strain>
    </source>
</reference>
<sequence length="378" mass="43334">MSRKKLITYLLIILTLVMIIDVRYVRSDNNLFEGLITESIQEMIEDENNFFQFNYSQESIKSQKDGDLRLGADFLRENEKINSFNLENEFGIIQLQGSQNQEINIDYTLKVHAEDQDAAEEFIQDLEVIYNLEGDNLEISLNRSQTDTPELIKVVEIDYRITIPEDLQTELINNYGELQVQKLKAEVNASNRYGSTRVNNIESPVILELAYGESNIDNLGSTLEFDSSYAENTINNVAGNFNLESAYGFNKISNLESDLEMNSRYGGAEISAAANIEINSRYTGFTISDIEGKITADSEYGEFQLSQIEDLDFELRYADVNITSLPDYELYSYDLRTEHGNIETNFDDLENQEELNYQGQRAKYEIIINSEYGDINIE</sequence>
<accession>A0A4R7ZAL6</accession>
<organism evidence="1 2">
    <name type="scientific">Halanaerobium saccharolyticum</name>
    <dbReference type="NCBI Taxonomy" id="43595"/>
    <lineage>
        <taxon>Bacteria</taxon>
        <taxon>Bacillati</taxon>
        <taxon>Bacillota</taxon>
        <taxon>Clostridia</taxon>
        <taxon>Halanaerobiales</taxon>
        <taxon>Halanaerobiaceae</taxon>
        <taxon>Halanaerobium</taxon>
    </lineage>
</organism>